<reference evidence="1" key="1">
    <citation type="submission" date="2022-08" db="EMBL/GenBank/DDBJ databases">
        <authorList>
            <person name="Somphong A."/>
            <person name="Phongsopitanun W."/>
        </authorList>
    </citation>
    <scope>NUCLEOTIDE SEQUENCE</scope>
    <source>
        <strain evidence="1">LP05-1</strain>
    </source>
</reference>
<evidence type="ECO:0000313" key="2">
    <source>
        <dbReference type="Proteomes" id="UP001431313"/>
    </source>
</evidence>
<dbReference type="Pfam" id="PF06013">
    <property type="entry name" value="WXG100"/>
    <property type="match status" value="1"/>
</dbReference>
<keyword evidence="2" id="KW-1185">Reference proteome</keyword>
<organism evidence="1 2">
    <name type="scientific">Streptomyces pyxinae</name>
    <dbReference type="NCBI Taxonomy" id="2970734"/>
    <lineage>
        <taxon>Bacteria</taxon>
        <taxon>Bacillati</taxon>
        <taxon>Actinomycetota</taxon>
        <taxon>Actinomycetes</taxon>
        <taxon>Kitasatosporales</taxon>
        <taxon>Streptomycetaceae</taxon>
        <taxon>Streptomyces</taxon>
    </lineage>
</organism>
<dbReference type="Gene3D" id="1.10.287.1060">
    <property type="entry name" value="ESAT-6-like"/>
    <property type="match status" value="1"/>
</dbReference>
<accession>A0ABT2CGE2</accession>
<protein>
    <submittedName>
        <fullName evidence="1">WXG100 family type VII secretion target</fullName>
    </submittedName>
</protein>
<dbReference type="SUPFAM" id="SSF140453">
    <property type="entry name" value="EsxAB dimer-like"/>
    <property type="match status" value="1"/>
</dbReference>
<sequence length="114" mass="12306">MAGQQKVGDSSLKGFQDELDQQFTNVKAQLSQLQGVIDGLEGNWRGIGAGAYNKKQNEINNHMVDIGKLLAKFQEAIGKTRTTAANTDDDVQQTVHSVKVDVGAGRPHSNISNL</sequence>
<gene>
    <name evidence="1" type="ORF">NX801_12635</name>
</gene>
<dbReference type="InterPro" id="IPR036689">
    <property type="entry name" value="ESAT-6-like_sf"/>
</dbReference>
<dbReference type="InterPro" id="IPR010310">
    <property type="entry name" value="T7SS_ESAT-6-like"/>
</dbReference>
<comment type="caution">
    <text evidence="1">The sequence shown here is derived from an EMBL/GenBank/DDBJ whole genome shotgun (WGS) entry which is preliminary data.</text>
</comment>
<evidence type="ECO:0000313" key="1">
    <source>
        <dbReference type="EMBL" id="MCS0636494.1"/>
    </source>
</evidence>
<dbReference type="EMBL" id="JANUGQ010000009">
    <property type="protein sequence ID" value="MCS0636494.1"/>
    <property type="molecule type" value="Genomic_DNA"/>
</dbReference>
<dbReference type="Proteomes" id="UP001431313">
    <property type="component" value="Unassembled WGS sequence"/>
</dbReference>
<proteinExistence type="predicted"/>
<name>A0ABT2CGE2_9ACTN</name>
<dbReference type="RefSeq" id="WP_258787667.1">
    <property type="nucleotide sequence ID" value="NZ_JANUGQ010000009.1"/>
</dbReference>